<reference evidence="1 2" key="1">
    <citation type="submission" date="2017-01" db="EMBL/GenBank/DDBJ databases">
        <authorList>
            <person name="Mah S.A."/>
            <person name="Swanson W.J."/>
            <person name="Moy G.W."/>
            <person name="Vacquier V.D."/>
        </authorList>
    </citation>
    <scope>NUCLEOTIDE SEQUENCE [LARGE SCALE GENOMIC DNA]</scope>
    <source>
        <strain evidence="1 2">DSM 45758</strain>
    </source>
</reference>
<dbReference type="AlphaFoldDB" id="A0A1N6PSN0"/>
<dbReference type="STRING" id="1198245.SAMN05444858_1018"/>
<dbReference type="RefSeq" id="WP_139337851.1">
    <property type="nucleotide sequence ID" value="NZ_FTNF01000001.1"/>
</dbReference>
<organism evidence="1 2">
    <name type="scientific">Micromonospora avicenniae</name>
    <dbReference type="NCBI Taxonomy" id="1198245"/>
    <lineage>
        <taxon>Bacteria</taxon>
        <taxon>Bacillati</taxon>
        <taxon>Actinomycetota</taxon>
        <taxon>Actinomycetes</taxon>
        <taxon>Micromonosporales</taxon>
        <taxon>Micromonosporaceae</taxon>
        <taxon>Micromonospora</taxon>
    </lineage>
</organism>
<accession>A0A1N6PSN0</accession>
<dbReference type="OrthoDB" id="3405392at2"/>
<gene>
    <name evidence="1" type="ORF">SAMN05444858_1018</name>
</gene>
<proteinExistence type="predicted"/>
<evidence type="ECO:0000313" key="1">
    <source>
        <dbReference type="EMBL" id="SIQ07326.1"/>
    </source>
</evidence>
<dbReference type="Proteomes" id="UP000186004">
    <property type="component" value="Unassembled WGS sequence"/>
</dbReference>
<evidence type="ECO:0000313" key="2">
    <source>
        <dbReference type="Proteomes" id="UP000186004"/>
    </source>
</evidence>
<keyword evidence="2" id="KW-1185">Reference proteome</keyword>
<dbReference type="EMBL" id="FTNF01000001">
    <property type="protein sequence ID" value="SIQ07326.1"/>
    <property type="molecule type" value="Genomic_DNA"/>
</dbReference>
<protein>
    <submittedName>
        <fullName evidence="1">Uncharacterized protein</fullName>
    </submittedName>
</protein>
<sequence length="575" mass="59333">MARDVEVDVLLRDKTGTGVNSVERNLKRANTVQGRVLSQMGKGFRQWENGFKRVGGAANRWANSGDSAGKKFVRGISKGIGKLADLGGTIGGALSKGISGAGPQVALAAAGLAVVAATAAAPAIAGAIVGGAGIGGVVGGVLLASKDARVASAMTGLKEEIGTGLQDAAKRFVPATLDAVKRARAAFRGLVPDLRQIFDVSATWLGPLTTSLGRAAQLALDGITKAVTKAGPIIAVIGRGAEKIGQRVGELFSGLSDNGASMAAALDVALSLVAGAIQEAGIALNFLVEAFEFFVNKIPFGKKWLDGYKNSSDGAKSSSLNLAGGFRALATDANAAAAGLTNAKQKSDDFVNANISLARAQIASRDAVKNTTAAIKENANAKLTNKQRADANMTALLNLADAFNTEADAGDRSGVSAGKAAAAYSTNRAKLIAMAEKAGYSRQKAEELAAQLLKVPKNVNTDVNVNTSTAMGRLETLQKKIKNTKGKTVTLTVQVLSNGNHRMPGGGQLTFSDYTSWAGAGGSGVSRTGGPTRVESTVNQTLNVLLDGQPFRSYTDRAIAESERRQNWRQKVGRR</sequence>
<name>A0A1N6PSN0_9ACTN</name>